<dbReference type="GO" id="GO:0035312">
    <property type="term" value="F:5'-3' DNA exonuclease activity"/>
    <property type="evidence" value="ECO:0007669"/>
    <property type="project" value="TreeGrafter"/>
</dbReference>
<feature type="domain" description="Polymerase/histidinol phosphatase N-terminal" evidence="2">
    <location>
        <begin position="16"/>
        <end position="96"/>
    </location>
</feature>
<dbReference type="SUPFAM" id="SSF89550">
    <property type="entry name" value="PHP domain-like"/>
    <property type="match status" value="1"/>
</dbReference>
<evidence type="ECO:0000259" key="2">
    <source>
        <dbReference type="SMART" id="SM00481"/>
    </source>
</evidence>
<dbReference type="InterPro" id="IPR054787">
    <property type="entry name" value="TrlF_ATPase"/>
</dbReference>
<dbReference type="RefSeq" id="WP_254324742.1">
    <property type="nucleotide sequence ID" value="NZ_CP073115.1"/>
</dbReference>
<dbReference type="AlphaFoldDB" id="A0A9X9N1V5"/>
<dbReference type="Pfam" id="PF13304">
    <property type="entry name" value="AAA_21"/>
    <property type="match status" value="1"/>
</dbReference>
<gene>
    <name evidence="3" type="ORF">KCG54_04110</name>
</gene>
<dbReference type="SMART" id="SM00481">
    <property type="entry name" value="POLIIIAc"/>
    <property type="match status" value="1"/>
</dbReference>
<name>A0A9X9N1V5_NEISU</name>
<dbReference type="Proteomes" id="UP001057296">
    <property type="component" value="Chromosome"/>
</dbReference>
<dbReference type="InterPro" id="IPR003959">
    <property type="entry name" value="ATPase_AAA_core"/>
</dbReference>
<reference evidence="3" key="1">
    <citation type="submission" date="2021-04" db="EMBL/GenBank/DDBJ databases">
        <title>Characterizing Neisseria spp. as novel respiratory pathobionts in bronchiectasis.</title>
        <authorList>
            <person name="Li L."/>
            <person name="Mac Aogain M."/>
            <person name="Xu T."/>
            <person name="Jaggi T.K."/>
            <person name="Chan L.Y."/>
            <person name="Keir H.R."/>
            <person name="Dicker A.J."/>
            <person name="Qu J."/>
            <person name="Liu Y."/>
            <person name="Chen H.S."/>
            <person name="Koh M.S."/>
            <person name="Ong T.H."/>
            <person name="Lim A.Y.H."/>
            <person name="Abisheganaden J."/>
            <person name="Low T.B."/>
            <person name="Oliver B.G."/>
            <person name="Tan N.S."/>
            <person name="Fang M."/>
            <person name="Chalmers J.D."/>
            <person name="Chotirmall S.H."/>
        </authorList>
    </citation>
    <scope>NUCLEOTIDE SEQUENCE</scope>
    <source>
        <strain evidence="3">TT0077</strain>
    </source>
</reference>
<evidence type="ECO:0000313" key="4">
    <source>
        <dbReference type="Proteomes" id="UP001057296"/>
    </source>
</evidence>
<dbReference type="EMBL" id="CP073115">
    <property type="protein sequence ID" value="UTG70506.1"/>
    <property type="molecule type" value="Genomic_DNA"/>
</dbReference>
<dbReference type="InterPro" id="IPR003141">
    <property type="entry name" value="Pol/His_phosphatase_N"/>
</dbReference>
<dbReference type="InterPro" id="IPR052018">
    <property type="entry name" value="PHP_domain"/>
</dbReference>
<dbReference type="NCBIfam" id="NF045780">
    <property type="entry name" value="TrlF_fam_ATP"/>
    <property type="match status" value="1"/>
</dbReference>
<proteinExistence type="predicted"/>
<evidence type="ECO:0000256" key="1">
    <source>
        <dbReference type="SAM" id="Coils"/>
    </source>
</evidence>
<sequence length="931" mass="106147">MGDEVMKYPGSNWWKFDFHNHTPASSDYRECSLTPRDWLLAYMRSGMDCVAITDHNCANWIDRLKDELNNMTNEQPRHPDYRDLYLFPGVELTSSDGIHVLAIFDPEESASKIHGILTLSRYNNEANNAHGMCDMGASTICDYIHNHGGVVVLAHAEEINGLFNSTATAWEFSPRSDRVIEQVLEKADAIEIHDMEAPAVQHFANKLERRAIVNGSDAHKTSNAGTRWAWLKMAQPSIEGLKLALLDPESSLLLAEEEPKAPLCRITSLQIQQLHLRRQSLSIDFSPWFNAIIGGRGSGKSTLLEALRLAVAREVDIQELGNQEESDVVRAFNRFRASGGTRGNFGMVRQDTVLKATVEKYDPLAGTKETYSFTWKPSEFQAQRLEGDVWQDTGLNVEQAAKFFPVKVFSQKQIFELAERPSALLNYIDRAPEVGFSSWKEEYERLCRNLRDLRLRERTLASFVEKKAELETEYREISRKTLAYQQSNIAEQVKQYQENQEAQSIVNNFVEKLFSPISRLHSVLQQNIYEQIRLGDISLRDPDPSEVQRQAELVVNELNIKYQNIIQIAEEMQLQVDGLFKQSQPVTEYLQKTSLAISNYQNEVDRLKEAGVGTAQEAERALRRKQELEADINKISEQQEERINLHKQIVKAYAQLDMHRRKLTKLRQDFVNNVLVSNPNLRITICGQADIEQSNDEFRSILRLQGTTFSDNILVVDDVNGHKTGLLSRLVSDDIHDPVHKRVTNLKLGLFERSNNILGQVMHGKFITAIGKLSHDDENALLEWFPHDLVKVEFRRSERDAFQSLERASAGQKTSSILSFVLSHGQEPLLLDQPEDDLDNALISELVVDQIRSNKFRRQIIIVTHNPNIVVNGDAELVLPMVFTGGQIQQNDAGGLQERAVRERICNIMEGGRVAFYQRYKRILEDLDSIN</sequence>
<dbReference type="SUPFAM" id="SSF52540">
    <property type="entry name" value="P-loop containing nucleoside triphosphate hydrolases"/>
    <property type="match status" value="1"/>
</dbReference>
<dbReference type="PANTHER" id="PTHR42924">
    <property type="entry name" value="EXONUCLEASE"/>
    <property type="match status" value="1"/>
</dbReference>
<dbReference type="InterPro" id="IPR027417">
    <property type="entry name" value="P-loop_NTPase"/>
</dbReference>
<feature type="coiled-coil region" evidence="1">
    <location>
        <begin position="555"/>
        <end position="669"/>
    </location>
</feature>
<evidence type="ECO:0000313" key="3">
    <source>
        <dbReference type="EMBL" id="UTG70506.1"/>
    </source>
</evidence>
<accession>A0A9X9N1V5</accession>
<dbReference type="Gene3D" id="3.40.50.300">
    <property type="entry name" value="P-loop containing nucleotide triphosphate hydrolases"/>
    <property type="match status" value="2"/>
</dbReference>
<organism evidence="3 4">
    <name type="scientific">Neisseria subflava</name>
    <dbReference type="NCBI Taxonomy" id="28449"/>
    <lineage>
        <taxon>Bacteria</taxon>
        <taxon>Pseudomonadati</taxon>
        <taxon>Pseudomonadota</taxon>
        <taxon>Betaproteobacteria</taxon>
        <taxon>Neisseriales</taxon>
        <taxon>Neisseriaceae</taxon>
        <taxon>Neisseria</taxon>
    </lineage>
</organism>
<dbReference type="GO" id="GO:0004534">
    <property type="term" value="F:5'-3' RNA exonuclease activity"/>
    <property type="evidence" value="ECO:0007669"/>
    <property type="project" value="TreeGrafter"/>
</dbReference>
<dbReference type="Gene3D" id="3.20.20.140">
    <property type="entry name" value="Metal-dependent hydrolases"/>
    <property type="match status" value="1"/>
</dbReference>
<dbReference type="InterPro" id="IPR038729">
    <property type="entry name" value="Rad50/SbcC_AAA"/>
</dbReference>
<dbReference type="Pfam" id="PF13476">
    <property type="entry name" value="AAA_23"/>
    <property type="match status" value="1"/>
</dbReference>
<dbReference type="PANTHER" id="PTHR42924:SF3">
    <property type="entry name" value="POLYMERASE_HISTIDINOL PHOSPHATASE N-TERMINAL DOMAIN-CONTAINING PROTEIN"/>
    <property type="match status" value="1"/>
</dbReference>
<feature type="coiled-coil region" evidence="1">
    <location>
        <begin position="436"/>
        <end position="480"/>
    </location>
</feature>
<dbReference type="InterPro" id="IPR016195">
    <property type="entry name" value="Pol/histidinol_Pase-like"/>
</dbReference>
<keyword evidence="1" id="KW-0175">Coiled coil</keyword>
<protein>
    <recommendedName>
        <fullName evidence="2">Polymerase/histidinol phosphatase N-terminal domain-containing protein</fullName>
    </recommendedName>
</protein>